<evidence type="ECO:0000313" key="2">
    <source>
        <dbReference type="EMBL" id="VFK42141.1"/>
    </source>
</evidence>
<reference evidence="3" key="1">
    <citation type="submission" date="2019-02" db="EMBL/GenBank/DDBJ databases">
        <authorList>
            <person name="Gruber-Vodicka R. H."/>
            <person name="Seah K. B. B."/>
        </authorList>
    </citation>
    <scope>NUCLEOTIDE SEQUENCE</scope>
    <source>
        <strain evidence="3">BECK_S1320</strain>
        <strain evidence="2">BECK_S1321</strain>
    </source>
</reference>
<gene>
    <name evidence="3" type="ORF">BECKSD772E_GA0070983_11035</name>
    <name evidence="2" type="ORF">BECKSD772F_GA0070984_11155</name>
</gene>
<name>A0A450Z1T3_9GAMM</name>
<evidence type="ECO:0000313" key="3">
    <source>
        <dbReference type="EMBL" id="VFK47688.1"/>
    </source>
</evidence>
<proteinExistence type="predicted"/>
<dbReference type="AlphaFoldDB" id="A0A450Z1T3"/>
<dbReference type="EMBL" id="CAADFR010000115">
    <property type="protein sequence ID" value="VFK42141.1"/>
    <property type="molecule type" value="Genomic_DNA"/>
</dbReference>
<accession>A0A450Z1T3</accession>
<evidence type="ECO:0000256" key="1">
    <source>
        <dbReference type="SAM" id="MobiDB-lite"/>
    </source>
</evidence>
<dbReference type="EMBL" id="CAADFU010000103">
    <property type="protein sequence ID" value="VFK47688.1"/>
    <property type="molecule type" value="Genomic_DNA"/>
</dbReference>
<protein>
    <submittedName>
        <fullName evidence="3">Uncharacterized protein</fullName>
    </submittedName>
</protein>
<sequence>MVAAYQVSNQRGRHSAGQNYGNSVFPNTSGFQSCRDLRATKLSGKISLQTNES</sequence>
<feature type="region of interest" description="Disordered" evidence="1">
    <location>
        <begin position="1"/>
        <end position="21"/>
    </location>
</feature>
<organism evidence="3">
    <name type="scientific">Candidatus Kentrum sp. SD</name>
    <dbReference type="NCBI Taxonomy" id="2126332"/>
    <lineage>
        <taxon>Bacteria</taxon>
        <taxon>Pseudomonadati</taxon>
        <taxon>Pseudomonadota</taxon>
        <taxon>Gammaproteobacteria</taxon>
        <taxon>Candidatus Kentrum</taxon>
    </lineage>
</organism>